<evidence type="ECO:0000313" key="3">
    <source>
        <dbReference type="Proteomes" id="UP001151532"/>
    </source>
</evidence>
<proteinExistence type="predicted"/>
<evidence type="ECO:0000256" key="1">
    <source>
        <dbReference type="SAM" id="MobiDB-lite"/>
    </source>
</evidence>
<dbReference type="EMBL" id="JAPFFK010000014">
    <property type="protein sequence ID" value="KAJ6718916.1"/>
    <property type="molecule type" value="Genomic_DNA"/>
</dbReference>
<evidence type="ECO:0000313" key="2">
    <source>
        <dbReference type="EMBL" id="KAJ6718916.1"/>
    </source>
</evidence>
<gene>
    <name evidence="2" type="ORF">OIU79_006726</name>
</gene>
<name>A0A9Q0Z2H4_SALPP</name>
<feature type="region of interest" description="Disordered" evidence="1">
    <location>
        <begin position="1"/>
        <end position="35"/>
    </location>
</feature>
<dbReference type="AlphaFoldDB" id="A0A9Q0Z2H4"/>
<protein>
    <submittedName>
        <fullName evidence="2">Uncharacterized protein</fullName>
    </submittedName>
</protein>
<accession>A0A9Q0Z2H4</accession>
<dbReference type="Proteomes" id="UP001151532">
    <property type="component" value="Chromosome 10"/>
</dbReference>
<reference evidence="2" key="2">
    <citation type="journal article" date="2023" name="Int. J. Mol. Sci.">
        <title>De Novo Assembly and Annotation of 11 Diverse Shrub Willow (Salix) Genomes Reveals Novel Gene Organization in Sex-Linked Regions.</title>
        <authorList>
            <person name="Hyden B."/>
            <person name="Feng K."/>
            <person name="Yates T.B."/>
            <person name="Jawdy S."/>
            <person name="Cereghino C."/>
            <person name="Smart L.B."/>
            <person name="Muchero W."/>
        </authorList>
    </citation>
    <scope>NUCLEOTIDE SEQUENCE</scope>
    <source>
        <tissue evidence="2">Shoot tip</tissue>
    </source>
</reference>
<sequence length="66" mass="7689">MTIREKRGNRSFASLSLSERLPVTTPPPTTEPAESQRTWFPTWKVTWEVQIVHPHRIILVMHPSIL</sequence>
<reference evidence="2" key="1">
    <citation type="submission" date="2022-11" db="EMBL/GenBank/DDBJ databases">
        <authorList>
            <person name="Hyden B.L."/>
            <person name="Feng K."/>
            <person name="Yates T."/>
            <person name="Jawdy S."/>
            <person name="Smart L.B."/>
            <person name="Muchero W."/>
        </authorList>
    </citation>
    <scope>NUCLEOTIDE SEQUENCE</scope>
    <source>
        <tissue evidence="2">Shoot tip</tissue>
    </source>
</reference>
<keyword evidence="3" id="KW-1185">Reference proteome</keyword>
<comment type="caution">
    <text evidence="2">The sequence shown here is derived from an EMBL/GenBank/DDBJ whole genome shotgun (WGS) entry which is preliminary data.</text>
</comment>
<organism evidence="2 3">
    <name type="scientific">Salix purpurea</name>
    <name type="common">Purple osier willow</name>
    <dbReference type="NCBI Taxonomy" id="77065"/>
    <lineage>
        <taxon>Eukaryota</taxon>
        <taxon>Viridiplantae</taxon>
        <taxon>Streptophyta</taxon>
        <taxon>Embryophyta</taxon>
        <taxon>Tracheophyta</taxon>
        <taxon>Spermatophyta</taxon>
        <taxon>Magnoliopsida</taxon>
        <taxon>eudicotyledons</taxon>
        <taxon>Gunneridae</taxon>
        <taxon>Pentapetalae</taxon>
        <taxon>rosids</taxon>
        <taxon>fabids</taxon>
        <taxon>Malpighiales</taxon>
        <taxon>Salicaceae</taxon>
        <taxon>Saliceae</taxon>
        <taxon>Salix</taxon>
    </lineage>
</organism>